<dbReference type="GO" id="GO:0005634">
    <property type="term" value="C:nucleus"/>
    <property type="evidence" value="ECO:0007669"/>
    <property type="project" value="TreeGrafter"/>
</dbReference>
<keyword evidence="1" id="KW-0479">Metal-binding</keyword>
<dbReference type="Proteomes" id="UP001055439">
    <property type="component" value="Chromosome 2"/>
</dbReference>
<keyword evidence="3" id="KW-0862">Zinc</keyword>
<evidence type="ECO:0000256" key="1">
    <source>
        <dbReference type="ARBA" id="ARBA00022723"/>
    </source>
</evidence>
<evidence type="ECO:0000259" key="5">
    <source>
        <dbReference type="PROSITE" id="PS50089"/>
    </source>
</evidence>
<protein>
    <recommendedName>
        <fullName evidence="5">RING-type domain-containing protein</fullName>
    </recommendedName>
</protein>
<feature type="domain" description="RING-type" evidence="5">
    <location>
        <begin position="13"/>
        <end position="38"/>
    </location>
</feature>
<evidence type="ECO:0000313" key="7">
    <source>
        <dbReference type="Proteomes" id="UP001055439"/>
    </source>
</evidence>
<dbReference type="PROSITE" id="PS50089">
    <property type="entry name" value="ZF_RING_2"/>
    <property type="match status" value="1"/>
</dbReference>
<accession>A0A9E7F5A0</accession>
<dbReference type="InterPro" id="IPR051834">
    <property type="entry name" value="RING_finger_E3_ligase"/>
</dbReference>
<organism evidence="6 7">
    <name type="scientific">Musa troglodytarum</name>
    <name type="common">fe'i banana</name>
    <dbReference type="NCBI Taxonomy" id="320322"/>
    <lineage>
        <taxon>Eukaryota</taxon>
        <taxon>Viridiplantae</taxon>
        <taxon>Streptophyta</taxon>
        <taxon>Embryophyta</taxon>
        <taxon>Tracheophyta</taxon>
        <taxon>Spermatophyta</taxon>
        <taxon>Magnoliopsida</taxon>
        <taxon>Liliopsida</taxon>
        <taxon>Zingiberales</taxon>
        <taxon>Musaceae</taxon>
        <taxon>Musa</taxon>
    </lineage>
</organism>
<reference evidence="6" key="1">
    <citation type="submission" date="2022-05" db="EMBL/GenBank/DDBJ databases">
        <title>The Musa troglodytarum L. genome provides insights into the mechanism of non-climacteric behaviour and enrichment of carotenoids.</title>
        <authorList>
            <person name="Wang J."/>
        </authorList>
    </citation>
    <scope>NUCLEOTIDE SEQUENCE</scope>
    <source>
        <tissue evidence="6">Leaf</tissue>
    </source>
</reference>
<dbReference type="GO" id="GO:0061630">
    <property type="term" value="F:ubiquitin protein ligase activity"/>
    <property type="evidence" value="ECO:0007669"/>
    <property type="project" value="TreeGrafter"/>
</dbReference>
<evidence type="ECO:0000256" key="4">
    <source>
        <dbReference type="PROSITE-ProRule" id="PRU00175"/>
    </source>
</evidence>
<dbReference type="GO" id="GO:0006511">
    <property type="term" value="P:ubiquitin-dependent protein catabolic process"/>
    <property type="evidence" value="ECO:0007669"/>
    <property type="project" value="TreeGrafter"/>
</dbReference>
<dbReference type="SUPFAM" id="SSF57850">
    <property type="entry name" value="RING/U-box"/>
    <property type="match status" value="1"/>
</dbReference>
<dbReference type="InterPro" id="IPR001841">
    <property type="entry name" value="Znf_RING"/>
</dbReference>
<evidence type="ECO:0000313" key="6">
    <source>
        <dbReference type="EMBL" id="URD90145.1"/>
    </source>
</evidence>
<sequence>MDSFDAGEVVKQLPCKHMFHKKCILPWLDSHNSCPLCRSELP</sequence>
<keyword evidence="7" id="KW-1185">Reference proteome</keyword>
<dbReference type="Pfam" id="PF13639">
    <property type="entry name" value="zf-RING_2"/>
    <property type="match status" value="1"/>
</dbReference>
<evidence type="ECO:0000256" key="2">
    <source>
        <dbReference type="ARBA" id="ARBA00022771"/>
    </source>
</evidence>
<proteinExistence type="predicted"/>
<dbReference type="PANTHER" id="PTHR45931:SF3">
    <property type="entry name" value="RING ZINC FINGER-CONTAINING PROTEIN"/>
    <property type="match status" value="1"/>
</dbReference>
<evidence type="ECO:0000256" key="3">
    <source>
        <dbReference type="ARBA" id="ARBA00022833"/>
    </source>
</evidence>
<dbReference type="GO" id="GO:0008270">
    <property type="term" value="F:zinc ion binding"/>
    <property type="evidence" value="ECO:0007669"/>
    <property type="project" value="UniProtKB-KW"/>
</dbReference>
<dbReference type="EMBL" id="CP097504">
    <property type="protein sequence ID" value="URD90145.1"/>
    <property type="molecule type" value="Genomic_DNA"/>
</dbReference>
<dbReference type="Gene3D" id="3.30.40.10">
    <property type="entry name" value="Zinc/RING finger domain, C3HC4 (zinc finger)"/>
    <property type="match status" value="1"/>
</dbReference>
<dbReference type="InterPro" id="IPR013083">
    <property type="entry name" value="Znf_RING/FYVE/PHD"/>
</dbReference>
<keyword evidence="2 4" id="KW-0863">Zinc-finger</keyword>
<dbReference type="AlphaFoldDB" id="A0A9E7F5A0"/>
<name>A0A9E7F5A0_9LILI</name>
<dbReference type="PANTHER" id="PTHR45931">
    <property type="entry name" value="SI:CH211-59O9.10"/>
    <property type="match status" value="1"/>
</dbReference>
<gene>
    <name evidence="6" type="ORF">MUK42_32764</name>
</gene>